<dbReference type="GO" id="GO:0005886">
    <property type="term" value="C:plasma membrane"/>
    <property type="evidence" value="ECO:0007669"/>
    <property type="project" value="UniProtKB-SubCell"/>
</dbReference>
<protein>
    <recommendedName>
        <fullName evidence="9">Multidrug-efflux transporter</fullName>
    </recommendedName>
</protein>
<dbReference type="AlphaFoldDB" id="A0A917CRD7"/>
<keyword evidence="3" id="KW-0050">Antiport</keyword>
<evidence type="ECO:0000256" key="4">
    <source>
        <dbReference type="ARBA" id="ARBA00022475"/>
    </source>
</evidence>
<evidence type="ECO:0000256" key="2">
    <source>
        <dbReference type="ARBA" id="ARBA00022448"/>
    </source>
</evidence>
<proteinExistence type="predicted"/>
<dbReference type="RefSeq" id="WP_188449780.1">
    <property type="nucleotide sequence ID" value="NZ_BMFO01000003.1"/>
</dbReference>
<dbReference type="GO" id="GO:0006811">
    <property type="term" value="P:monoatomic ion transport"/>
    <property type="evidence" value="ECO:0007669"/>
    <property type="project" value="UniProtKB-KW"/>
</dbReference>
<feature type="transmembrane region" description="Helical" evidence="10">
    <location>
        <begin position="354"/>
        <end position="372"/>
    </location>
</feature>
<evidence type="ECO:0000256" key="6">
    <source>
        <dbReference type="ARBA" id="ARBA00022989"/>
    </source>
</evidence>
<feature type="transmembrane region" description="Helical" evidence="10">
    <location>
        <begin position="21"/>
        <end position="43"/>
    </location>
</feature>
<keyword evidence="5 10" id="KW-0812">Transmembrane</keyword>
<feature type="transmembrane region" description="Helical" evidence="10">
    <location>
        <begin position="392"/>
        <end position="414"/>
    </location>
</feature>
<evidence type="ECO:0000256" key="8">
    <source>
        <dbReference type="ARBA" id="ARBA00023136"/>
    </source>
</evidence>
<dbReference type="PANTHER" id="PTHR43298">
    <property type="entry name" value="MULTIDRUG RESISTANCE PROTEIN NORM-RELATED"/>
    <property type="match status" value="1"/>
</dbReference>
<organism evidence="11 12">
    <name type="scientific">Arenimonas maotaiensis</name>
    <dbReference type="NCBI Taxonomy" id="1446479"/>
    <lineage>
        <taxon>Bacteria</taxon>
        <taxon>Pseudomonadati</taxon>
        <taxon>Pseudomonadota</taxon>
        <taxon>Gammaproteobacteria</taxon>
        <taxon>Lysobacterales</taxon>
        <taxon>Lysobacteraceae</taxon>
        <taxon>Arenimonas</taxon>
    </lineage>
</organism>
<reference evidence="11" key="2">
    <citation type="submission" date="2020-09" db="EMBL/GenBank/DDBJ databases">
        <authorList>
            <person name="Sun Q."/>
            <person name="Zhou Y."/>
        </authorList>
    </citation>
    <scope>NUCLEOTIDE SEQUENCE</scope>
    <source>
        <strain evidence="11">CGMCC 1.12726</strain>
    </source>
</reference>
<keyword evidence="8 10" id="KW-0472">Membrane</keyword>
<feature type="transmembrane region" description="Helical" evidence="10">
    <location>
        <begin position="194"/>
        <end position="218"/>
    </location>
</feature>
<feature type="transmembrane region" description="Helical" evidence="10">
    <location>
        <begin position="49"/>
        <end position="77"/>
    </location>
</feature>
<dbReference type="NCBIfam" id="TIGR00797">
    <property type="entry name" value="matE"/>
    <property type="match status" value="1"/>
</dbReference>
<dbReference type="InterPro" id="IPR050222">
    <property type="entry name" value="MATE_MdtK"/>
</dbReference>
<dbReference type="Pfam" id="PF01554">
    <property type="entry name" value="MatE"/>
    <property type="match status" value="2"/>
</dbReference>
<accession>A0A917CRD7</accession>
<reference evidence="11" key="1">
    <citation type="journal article" date="2014" name="Int. J. Syst. Evol. Microbiol.">
        <title>Complete genome sequence of Corynebacterium casei LMG S-19264T (=DSM 44701T), isolated from a smear-ripened cheese.</title>
        <authorList>
            <consortium name="US DOE Joint Genome Institute (JGI-PGF)"/>
            <person name="Walter F."/>
            <person name="Albersmeier A."/>
            <person name="Kalinowski J."/>
            <person name="Ruckert C."/>
        </authorList>
    </citation>
    <scope>NUCLEOTIDE SEQUENCE</scope>
    <source>
        <strain evidence="11">CGMCC 1.12726</strain>
    </source>
</reference>
<keyword evidence="2" id="KW-0813">Transport</keyword>
<evidence type="ECO:0000313" key="12">
    <source>
        <dbReference type="Proteomes" id="UP000632858"/>
    </source>
</evidence>
<comment type="subcellular location">
    <subcellularLocation>
        <location evidence="1">Cell inner membrane</location>
        <topology evidence="1">Multi-pass membrane protein</topology>
    </subcellularLocation>
</comment>
<dbReference type="Proteomes" id="UP000632858">
    <property type="component" value="Unassembled WGS sequence"/>
</dbReference>
<feature type="transmembrane region" description="Helical" evidence="10">
    <location>
        <begin position="98"/>
        <end position="116"/>
    </location>
</feature>
<feature type="transmembrane region" description="Helical" evidence="10">
    <location>
        <begin position="168"/>
        <end position="188"/>
    </location>
</feature>
<keyword evidence="7" id="KW-0406">Ion transport</keyword>
<feature type="transmembrane region" description="Helical" evidence="10">
    <location>
        <begin position="136"/>
        <end position="156"/>
    </location>
</feature>
<keyword evidence="12" id="KW-1185">Reference proteome</keyword>
<keyword evidence="6 10" id="KW-1133">Transmembrane helix</keyword>
<feature type="transmembrane region" description="Helical" evidence="10">
    <location>
        <begin position="324"/>
        <end position="348"/>
    </location>
</feature>
<evidence type="ECO:0000256" key="9">
    <source>
        <dbReference type="ARBA" id="ARBA00031636"/>
    </source>
</evidence>
<evidence type="ECO:0000313" key="11">
    <source>
        <dbReference type="EMBL" id="GGF95324.1"/>
    </source>
</evidence>
<evidence type="ECO:0000256" key="7">
    <source>
        <dbReference type="ARBA" id="ARBA00023065"/>
    </source>
</evidence>
<dbReference type="EMBL" id="BMFO01000003">
    <property type="protein sequence ID" value="GGF95324.1"/>
    <property type="molecule type" value="Genomic_DNA"/>
</dbReference>
<feature type="transmembrane region" description="Helical" evidence="10">
    <location>
        <begin position="247"/>
        <end position="270"/>
    </location>
</feature>
<sequence>MTHSPSPWQRLRQESRVSFTLALPIAVGQLASMAMSVVDSLLAGRHGPITLAAVAVGSAVWSLAMLICIGLMMAIPPTVSQLNGAGRRSEIGPIWRQALWLAAAVGLLLLGFLRWSPQLLVWMRIAAEVQAPAGEFLRAVSWGAPGLALFFATRYLSEGLSWTQPTLVFGIAALLLLIPVGYALLFGFGPIPAFGAAGLGYATALVMWLEFIAFVLYLHRSAHFRDLGLLSRFEWPDFAAIGQLLKLGIPMGIAIFMEGSLFVATALFIGRLGAVDVAAHQIALNVASALFMIPLGVALATTVRVGHAVGAGDVSAVRWAMRAGLALVLVTQTVSALLLVFGGGLIGRWYTDDAAIAGLAATLMVYAAIFQYPDGIQALSGGALRGLKDTTVPAIITVFAYWAVGLSAGVYLGLHLGLRAPGFWLGLTAGLGVASLLLYLRFRRAVRKLEATL</sequence>
<evidence type="ECO:0000256" key="3">
    <source>
        <dbReference type="ARBA" id="ARBA00022449"/>
    </source>
</evidence>
<evidence type="ECO:0000256" key="10">
    <source>
        <dbReference type="SAM" id="Phobius"/>
    </source>
</evidence>
<dbReference type="GO" id="GO:0042910">
    <property type="term" value="F:xenobiotic transmembrane transporter activity"/>
    <property type="evidence" value="ECO:0007669"/>
    <property type="project" value="InterPro"/>
</dbReference>
<dbReference type="InterPro" id="IPR002528">
    <property type="entry name" value="MATE_fam"/>
</dbReference>
<comment type="caution">
    <text evidence="11">The sequence shown here is derived from an EMBL/GenBank/DDBJ whole genome shotgun (WGS) entry which is preliminary data.</text>
</comment>
<keyword evidence="4" id="KW-1003">Cell membrane</keyword>
<name>A0A917CRD7_9GAMM</name>
<feature type="transmembrane region" description="Helical" evidence="10">
    <location>
        <begin position="420"/>
        <end position="440"/>
    </location>
</feature>
<dbReference type="PIRSF" id="PIRSF006603">
    <property type="entry name" value="DinF"/>
    <property type="match status" value="1"/>
</dbReference>
<gene>
    <name evidence="11" type="primary">norM</name>
    <name evidence="11" type="ORF">GCM10010960_16250</name>
</gene>
<dbReference type="InterPro" id="IPR048279">
    <property type="entry name" value="MdtK-like"/>
</dbReference>
<dbReference type="PANTHER" id="PTHR43298:SF2">
    <property type="entry name" value="FMN_FAD EXPORTER YEEO-RELATED"/>
    <property type="match status" value="1"/>
</dbReference>
<evidence type="ECO:0000256" key="5">
    <source>
        <dbReference type="ARBA" id="ARBA00022692"/>
    </source>
</evidence>
<dbReference type="GO" id="GO:0015297">
    <property type="term" value="F:antiporter activity"/>
    <property type="evidence" value="ECO:0007669"/>
    <property type="project" value="UniProtKB-KW"/>
</dbReference>
<evidence type="ECO:0000256" key="1">
    <source>
        <dbReference type="ARBA" id="ARBA00004429"/>
    </source>
</evidence>
<dbReference type="CDD" id="cd13131">
    <property type="entry name" value="MATE_NorM_like"/>
    <property type="match status" value="1"/>
</dbReference>
<feature type="transmembrane region" description="Helical" evidence="10">
    <location>
        <begin position="282"/>
        <end position="303"/>
    </location>
</feature>